<dbReference type="AlphaFoldDB" id="A0A4Z0ABN9"/>
<reference evidence="2 3" key="1">
    <citation type="submission" date="2019-02" db="EMBL/GenBank/DDBJ databases">
        <title>Genome sequencing of the rare red list fungi Hericium alpestre (H. flagellum).</title>
        <authorList>
            <person name="Buettner E."/>
            <person name="Kellner H."/>
        </authorList>
    </citation>
    <scope>NUCLEOTIDE SEQUENCE [LARGE SCALE GENOMIC DNA]</scope>
    <source>
        <strain evidence="2 3">DSM 108284</strain>
    </source>
</reference>
<feature type="domain" description="Protein kinase" evidence="1">
    <location>
        <begin position="85"/>
        <end position="364"/>
    </location>
</feature>
<dbReference type="PANTHER" id="PTHR44167">
    <property type="entry name" value="OVARIAN-SPECIFIC SERINE/THREONINE-PROTEIN KINASE LOK-RELATED"/>
    <property type="match status" value="1"/>
</dbReference>
<dbReference type="SMART" id="SM00220">
    <property type="entry name" value="S_TKc"/>
    <property type="match status" value="1"/>
</dbReference>
<dbReference type="GO" id="GO:0005634">
    <property type="term" value="C:nucleus"/>
    <property type="evidence" value="ECO:0007669"/>
    <property type="project" value="TreeGrafter"/>
</dbReference>
<protein>
    <recommendedName>
        <fullName evidence="1">Protein kinase domain-containing protein</fullName>
    </recommendedName>
</protein>
<dbReference type="Gene3D" id="1.10.510.10">
    <property type="entry name" value="Transferase(Phosphotransferase) domain 1"/>
    <property type="match status" value="1"/>
</dbReference>
<dbReference type="STRING" id="135208.A0A4Z0ABN9"/>
<dbReference type="EMBL" id="SFCI01000029">
    <property type="protein sequence ID" value="TFY83429.1"/>
    <property type="molecule type" value="Genomic_DNA"/>
</dbReference>
<evidence type="ECO:0000259" key="1">
    <source>
        <dbReference type="PROSITE" id="PS50011"/>
    </source>
</evidence>
<evidence type="ECO:0000313" key="2">
    <source>
        <dbReference type="EMBL" id="TFY83429.1"/>
    </source>
</evidence>
<proteinExistence type="predicted"/>
<dbReference type="InterPro" id="IPR011009">
    <property type="entry name" value="Kinase-like_dom_sf"/>
</dbReference>
<evidence type="ECO:0000313" key="3">
    <source>
        <dbReference type="Proteomes" id="UP000298061"/>
    </source>
</evidence>
<dbReference type="OrthoDB" id="5987198at2759"/>
<sequence>MPKLEDATKVADSIPWPGWRDDLPYSRVETEEHATRGVSITEYAQWLYKAERQWMHIQPWLAGQGYMLRPRFRPEWVPSWIGTKKIVGLCEDSVSHSDVYAARTIDAVRISDGRRVLIKRISVSVDDSQELEVTQFLSAKERRKDPRNHAIPLLDVIRVPEHCFLVFPLYRGLPQIGEDFNTLGEGLDFAQQVLEGLDYLHEQGVAHRDCAISNIVMDGDRMFPHGFQPDNPAVDWRGRSVHPRTRTQVGGVRYYFIDFGESMKFESSSGVLTNVRTKASIHAPELLVSMDFLYDPFKIDVYAIGMTLQESLVQEYPGYFDMLSPLLEAMTLEDPARRPSAQEALAQFCAIKATYSRTALHAHVRSEYFSTKFPGRHIFRDAWHWTKQIAFAIRNRSW</sequence>
<gene>
    <name evidence="2" type="ORF">EWM64_g578</name>
</gene>
<accession>A0A4Z0ABN9</accession>
<organism evidence="2 3">
    <name type="scientific">Hericium alpestre</name>
    <dbReference type="NCBI Taxonomy" id="135208"/>
    <lineage>
        <taxon>Eukaryota</taxon>
        <taxon>Fungi</taxon>
        <taxon>Dikarya</taxon>
        <taxon>Basidiomycota</taxon>
        <taxon>Agaricomycotina</taxon>
        <taxon>Agaricomycetes</taxon>
        <taxon>Russulales</taxon>
        <taxon>Hericiaceae</taxon>
        <taxon>Hericium</taxon>
    </lineage>
</organism>
<comment type="caution">
    <text evidence="2">The sequence shown here is derived from an EMBL/GenBank/DDBJ whole genome shotgun (WGS) entry which is preliminary data.</text>
</comment>
<dbReference type="SUPFAM" id="SSF56112">
    <property type="entry name" value="Protein kinase-like (PK-like)"/>
    <property type="match status" value="1"/>
</dbReference>
<dbReference type="Proteomes" id="UP000298061">
    <property type="component" value="Unassembled WGS sequence"/>
</dbReference>
<dbReference type="InterPro" id="IPR000719">
    <property type="entry name" value="Prot_kinase_dom"/>
</dbReference>
<dbReference type="GO" id="GO:0004674">
    <property type="term" value="F:protein serine/threonine kinase activity"/>
    <property type="evidence" value="ECO:0007669"/>
    <property type="project" value="TreeGrafter"/>
</dbReference>
<keyword evidence="3" id="KW-1185">Reference proteome</keyword>
<dbReference type="PROSITE" id="PS50011">
    <property type="entry name" value="PROTEIN_KINASE_DOM"/>
    <property type="match status" value="1"/>
</dbReference>
<dbReference type="GO" id="GO:0044773">
    <property type="term" value="P:mitotic DNA damage checkpoint signaling"/>
    <property type="evidence" value="ECO:0007669"/>
    <property type="project" value="TreeGrafter"/>
</dbReference>
<dbReference type="Pfam" id="PF00069">
    <property type="entry name" value="Pkinase"/>
    <property type="match status" value="1"/>
</dbReference>
<dbReference type="GO" id="GO:0005524">
    <property type="term" value="F:ATP binding"/>
    <property type="evidence" value="ECO:0007669"/>
    <property type="project" value="InterPro"/>
</dbReference>
<dbReference type="CDD" id="cd00180">
    <property type="entry name" value="PKc"/>
    <property type="match status" value="1"/>
</dbReference>
<dbReference type="PANTHER" id="PTHR44167:SF24">
    <property type="entry name" value="SERINE_THREONINE-PROTEIN KINASE CHK2"/>
    <property type="match status" value="1"/>
</dbReference>
<name>A0A4Z0ABN9_9AGAM</name>